<feature type="compositionally biased region" description="Low complexity" evidence="1">
    <location>
        <begin position="68"/>
        <end position="84"/>
    </location>
</feature>
<keyword evidence="3" id="KW-1185">Reference proteome</keyword>
<name>A0A8J4BSF9_9CHLO</name>
<evidence type="ECO:0000313" key="3">
    <source>
        <dbReference type="Proteomes" id="UP000747399"/>
    </source>
</evidence>
<evidence type="ECO:0000256" key="1">
    <source>
        <dbReference type="SAM" id="MobiDB-lite"/>
    </source>
</evidence>
<protein>
    <submittedName>
        <fullName evidence="2">Uncharacterized protein</fullName>
    </submittedName>
</protein>
<accession>A0A8J4BSF9</accession>
<dbReference type="Proteomes" id="UP000747399">
    <property type="component" value="Unassembled WGS sequence"/>
</dbReference>
<comment type="caution">
    <text evidence="2">The sequence shown here is derived from an EMBL/GenBank/DDBJ whole genome shotgun (WGS) entry which is preliminary data.</text>
</comment>
<dbReference type="AlphaFoldDB" id="A0A8J4BSF9"/>
<feature type="region of interest" description="Disordered" evidence="1">
    <location>
        <begin position="60"/>
        <end position="87"/>
    </location>
</feature>
<organism evidence="2 3">
    <name type="scientific">Volvox africanus</name>
    <dbReference type="NCBI Taxonomy" id="51714"/>
    <lineage>
        <taxon>Eukaryota</taxon>
        <taxon>Viridiplantae</taxon>
        <taxon>Chlorophyta</taxon>
        <taxon>core chlorophytes</taxon>
        <taxon>Chlorophyceae</taxon>
        <taxon>CS clade</taxon>
        <taxon>Chlamydomonadales</taxon>
        <taxon>Volvocaceae</taxon>
        <taxon>Volvox</taxon>
    </lineage>
</organism>
<dbReference type="EMBL" id="BNCO01000119">
    <property type="protein sequence ID" value="GIL68522.1"/>
    <property type="molecule type" value="Genomic_DNA"/>
</dbReference>
<feature type="non-terminal residue" evidence="2">
    <location>
        <position position="1"/>
    </location>
</feature>
<sequence>YTPHAMQTSVELRAFAKNMRKNLSLSERLYGSVSPCYLLLLLPHLHLCLAPQLVGFNPMRPTPPPTATPIHLHLPHSSPHTSPHAGRHLPSEAEFYIALRSYS</sequence>
<gene>
    <name evidence="2" type="ORF">Vafri_21785</name>
</gene>
<evidence type="ECO:0000313" key="2">
    <source>
        <dbReference type="EMBL" id="GIL68522.1"/>
    </source>
</evidence>
<reference evidence="2" key="1">
    <citation type="journal article" date="2021" name="Proc. Natl. Acad. Sci. U.S.A.">
        <title>Three genomes in the algal genus Volvox reveal the fate of a haploid sex-determining region after a transition to homothallism.</title>
        <authorList>
            <person name="Yamamoto K."/>
            <person name="Hamaji T."/>
            <person name="Kawai-Toyooka H."/>
            <person name="Matsuzaki R."/>
            <person name="Takahashi F."/>
            <person name="Nishimura Y."/>
            <person name="Kawachi M."/>
            <person name="Noguchi H."/>
            <person name="Minakuchi Y."/>
            <person name="Umen J.G."/>
            <person name="Toyoda A."/>
            <person name="Nozaki H."/>
        </authorList>
    </citation>
    <scope>NUCLEOTIDE SEQUENCE</scope>
    <source>
        <strain evidence="2">NIES-3780</strain>
    </source>
</reference>
<proteinExistence type="predicted"/>